<keyword evidence="4 27" id="KW-0812">Transmembrane</keyword>
<dbReference type="InterPro" id="IPR016161">
    <property type="entry name" value="Ald_DH/histidinol_DH"/>
</dbReference>
<keyword evidence="30" id="KW-1185">Reference proteome</keyword>
<dbReference type="GO" id="GO:0005789">
    <property type="term" value="C:endoplasmic reticulum membrane"/>
    <property type="evidence" value="ECO:0007669"/>
    <property type="project" value="UniProtKB-SubCell"/>
</dbReference>
<dbReference type="Ensembl" id="ENSSFOT00015039370.1">
    <property type="protein sequence ID" value="ENSSFOP00015070884.1"/>
    <property type="gene ID" value="ENSSFOG00015029491.1"/>
</dbReference>
<evidence type="ECO:0000256" key="8">
    <source>
        <dbReference type="ARBA" id="ARBA00022989"/>
    </source>
</evidence>
<comment type="catalytic activity">
    <reaction evidence="25">
        <text>hexadecanoate + NADH + 2 H(+) = hexadecanal + NAD(+) + H2O</text>
        <dbReference type="Rhea" id="RHEA:33739"/>
        <dbReference type="ChEBI" id="CHEBI:7896"/>
        <dbReference type="ChEBI" id="CHEBI:15377"/>
        <dbReference type="ChEBI" id="CHEBI:15378"/>
        <dbReference type="ChEBI" id="CHEBI:17600"/>
        <dbReference type="ChEBI" id="CHEBI:57540"/>
        <dbReference type="ChEBI" id="CHEBI:57945"/>
    </reaction>
</comment>
<comment type="catalytic activity">
    <reaction evidence="23">
        <text>a fatty aldehyde + NAD(+) + H2O = a fatty acid + NADH + 2 H(+)</text>
        <dbReference type="Rhea" id="RHEA:49832"/>
        <dbReference type="ChEBI" id="CHEBI:15377"/>
        <dbReference type="ChEBI" id="CHEBI:15378"/>
        <dbReference type="ChEBI" id="CHEBI:28868"/>
        <dbReference type="ChEBI" id="CHEBI:35746"/>
        <dbReference type="ChEBI" id="CHEBI:57540"/>
        <dbReference type="ChEBI" id="CHEBI:57945"/>
    </reaction>
</comment>
<evidence type="ECO:0000256" key="25">
    <source>
        <dbReference type="ARBA" id="ARBA00049148"/>
    </source>
</evidence>
<keyword evidence="9" id="KW-0560">Oxidoreductase</keyword>
<proteinExistence type="inferred from homology"/>
<dbReference type="Gene3D" id="3.40.309.10">
    <property type="entry name" value="Aldehyde Dehydrogenase, Chain A, domain 2"/>
    <property type="match status" value="1"/>
</dbReference>
<dbReference type="PANTHER" id="PTHR43570">
    <property type="entry name" value="ALDEHYDE DEHYDROGENASE"/>
    <property type="match status" value="1"/>
</dbReference>
<evidence type="ECO:0000256" key="27">
    <source>
        <dbReference type="SAM" id="Phobius"/>
    </source>
</evidence>
<comment type="catalytic activity">
    <reaction evidence="24">
        <text>decanal + NAD(+) + H2O = decanoate + NADH + 2 H(+)</text>
        <dbReference type="Rhea" id="RHEA:44104"/>
        <dbReference type="ChEBI" id="CHEBI:15377"/>
        <dbReference type="ChEBI" id="CHEBI:15378"/>
        <dbReference type="ChEBI" id="CHEBI:27689"/>
        <dbReference type="ChEBI" id="CHEBI:31457"/>
        <dbReference type="ChEBI" id="CHEBI:57540"/>
        <dbReference type="ChEBI" id="CHEBI:57945"/>
    </reaction>
</comment>
<dbReference type="Proteomes" id="UP000694397">
    <property type="component" value="Chromosome 4"/>
</dbReference>
<dbReference type="GO" id="GO:0006081">
    <property type="term" value="P:aldehyde metabolic process"/>
    <property type="evidence" value="ECO:0007669"/>
    <property type="project" value="InterPro"/>
</dbReference>
<evidence type="ECO:0000256" key="12">
    <source>
        <dbReference type="ARBA" id="ARBA00039117"/>
    </source>
</evidence>
<comment type="similarity">
    <text evidence="3">Belongs to the aldehyde dehydrogenase family.</text>
</comment>
<dbReference type="GeneTree" id="ENSGT00940000157944"/>
<evidence type="ECO:0000256" key="4">
    <source>
        <dbReference type="ARBA" id="ARBA00022692"/>
    </source>
</evidence>
<comment type="catalytic activity">
    <reaction evidence="16">
        <text>heptanal + NAD(+) + H2O = heptanoate + NADH + 2 H(+)</text>
        <dbReference type="Rhea" id="RHEA:44108"/>
        <dbReference type="ChEBI" id="CHEBI:15377"/>
        <dbReference type="ChEBI" id="CHEBI:15378"/>
        <dbReference type="ChEBI" id="CHEBI:32362"/>
        <dbReference type="ChEBI" id="CHEBI:34787"/>
        <dbReference type="ChEBI" id="CHEBI:57540"/>
        <dbReference type="ChEBI" id="CHEBI:57945"/>
    </reaction>
</comment>
<reference evidence="29 30" key="1">
    <citation type="submission" date="2019-04" db="EMBL/GenBank/DDBJ databases">
        <authorList>
            <consortium name="Wellcome Sanger Institute Data Sharing"/>
        </authorList>
    </citation>
    <scope>NUCLEOTIDE SEQUENCE [LARGE SCALE GENOMIC DNA]</scope>
</reference>
<feature type="domain" description="Aldehyde dehydrogenase" evidence="28">
    <location>
        <begin position="1"/>
        <end position="64"/>
    </location>
</feature>
<keyword evidence="7" id="KW-0492">Microsome</keyword>
<evidence type="ECO:0000256" key="24">
    <source>
        <dbReference type="ARBA" id="ARBA00048972"/>
    </source>
</evidence>
<evidence type="ECO:0000256" key="16">
    <source>
        <dbReference type="ARBA" id="ARBA00047531"/>
    </source>
</evidence>
<dbReference type="InterPro" id="IPR012394">
    <property type="entry name" value="Aldehyde_DH_NAD(P)"/>
</dbReference>
<evidence type="ECO:0000256" key="5">
    <source>
        <dbReference type="ARBA" id="ARBA00022824"/>
    </source>
</evidence>
<evidence type="ECO:0000256" key="19">
    <source>
        <dbReference type="ARBA" id="ARBA00048322"/>
    </source>
</evidence>
<accession>A0A8C9W7Q3</accession>
<feature type="region of interest" description="Disordered" evidence="26">
    <location>
        <begin position="63"/>
        <end position="84"/>
    </location>
</feature>
<evidence type="ECO:0000256" key="11">
    <source>
        <dbReference type="ARBA" id="ARBA00024226"/>
    </source>
</evidence>
<evidence type="ECO:0000256" key="21">
    <source>
        <dbReference type="ARBA" id="ARBA00048648"/>
    </source>
</evidence>
<evidence type="ECO:0000256" key="23">
    <source>
        <dbReference type="ARBA" id="ARBA00048895"/>
    </source>
</evidence>
<dbReference type="GO" id="GO:0120553">
    <property type="term" value="F:farnesal dehydrogenase (NAD+) activity"/>
    <property type="evidence" value="ECO:0007669"/>
    <property type="project" value="UniProtKB-EC"/>
</dbReference>
<organism evidence="29 30">
    <name type="scientific">Scleropages formosus</name>
    <name type="common">Asian bonytongue</name>
    <name type="synonym">Osteoglossum formosum</name>
    <dbReference type="NCBI Taxonomy" id="113540"/>
    <lineage>
        <taxon>Eukaryota</taxon>
        <taxon>Metazoa</taxon>
        <taxon>Chordata</taxon>
        <taxon>Craniata</taxon>
        <taxon>Vertebrata</taxon>
        <taxon>Euteleostomi</taxon>
        <taxon>Actinopterygii</taxon>
        <taxon>Neopterygii</taxon>
        <taxon>Teleostei</taxon>
        <taxon>Osteoglossocephala</taxon>
        <taxon>Osteoglossomorpha</taxon>
        <taxon>Osteoglossiformes</taxon>
        <taxon>Osteoglossidae</taxon>
        <taxon>Scleropages</taxon>
    </lineage>
</organism>
<evidence type="ECO:0000256" key="6">
    <source>
        <dbReference type="ARBA" id="ARBA00022832"/>
    </source>
</evidence>
<comment type="catalytic activity">
    <reaction evidence="22">
        <text>(2E)-hexadecenal + NAD(+) + H2O = (E)-hexadec-2-enoate + NADH + 2 H(+)</text>
        <dbReference type="Rhea" id="RHEA:36135"/>
        <dbReference type="ChEBI" id="CHEBI:15377"/>
        <dbReference type="ChEBI" id="CHEBI:15378"/>
        <dbReference type="ChEBI" id="CHEBI:17585"/>
        <dbReference type="ChEBI" id="CHEBI:57540"/>
        <dbReference type="ChEBI" id="CHEBI:57945"/>
        <dbReference type="ChEBI" id="CHEBI:72745"/>
    </reaction>
</comment>
<feature type="transmembrane region" description="Helical" evidence="27">
    <location>
        <begin position="6"/>
        <end position="25"/>
    </location>
</feature>
<dbReference type="OrthoDB" id="440325at2759"/>
<reference evidence="29" key="3">
    <citation type="submission" date="2025-09" db="UniProtKB">
        <authorList>
            <consortium name="Ensembl"/>
        </authorList>
    </citation>
    <scope>IDENTIFICATION</scope>
</reference>
<dbReference type="AlphaFoldDB" id="A0A8C9W7Q3"/>
<dbReference type="SUPFAM" id="SSF53720">
    <property type="entry name" value="ALDH-like"/>
    <property type="match status" value="1"/>
</dbReference>
<dbReference type="InterPro" id="IPR015590">
    <property type="entry name" value="Aldehyde_DH_dom"/>
</dbReference>
<keyword evidence="5" id="KW-0256">Endoplasmic reticulum</keyword>
<evidence type="ECO:0000259" key="28">
    <source>
        <dbReference type="Pfam" id="PF00171"/>
    </source>
</evidence>
<comment type="subcellular location">
    <subcellularLocation>
        <location evidence="1">Endoplasmic reticulum membrane</location>
        <topology evidence="1">Single-pass membrane protein</topology>
        <orientation evidence="1">Cytoplasmic side</orientation>
    </subcellularLocation>
    <subcellularLocation>
        <location evidence="2">Microsome membrane</location>
    </subcellularLocation>
</comment>
<dbReference type="EC" id="1.2.1.3" evidence="11"/>
<keyword evidence="6" id="KW-0443">Lipid metabolism</keyword>
<keyword evidence="10 27" id="KW-0472">Membrane</keyword>
<evidence type="ECO:0000256" key="17">
    <source>
        <dbReference type="ARBA" id="ARBA00047920"/>
    </source>
</evidence>
<dbReference type="PANTHER" id="PTHR43570:SF9">
    <property type="entry name" value="ALDEHYDE DEHYDROGENASE FAMILY 3 MEMBER A2"/>
    <property type="match status" value="1"/>
</dbReference>
<comment type="catalytic activity">
    <reaction evidence="19">
        <text>dodecanoate + NADH + 2 H(+) = dodecanal + NAD(+) + H2O</text>
        <dbReference type="Rhea" id="RHEA:44168"/>
        <dbReference type="ChEBI" id="CHEBI:15377"/>
        <dbReference type="ChEBI" id="CHEBI:15378"/>
        <dbReference type="ChEBI" id="CHEBI:18262"/>
        <dbReference type="ChEBI" id="CHEBI:27836"/>
        <dbReference type="ChEBI" id="CHEBI:57540"/>
        <dbReference type="ChEBI" id="CHEBI:57945"/>
    </reaction>
</comment>
<evidence type="ECO:0000256" key="7">
    <source>
        <dbReference type="ARBA" id="ARBA00022848"/>
    </source>
</evidence>
<evidence type="ECO:0000256" key="26">
    <source>
        <dbReference type="SAM" id="MobiDB-lite"/>
    </source>
</evidence>
<evidence type="ECO:0000256" key="2">
    <source>
        <dbReference type="ARBA" id="ARBA00004524"/>
    </source>
</evidence>
<evidence type="ECO:0000256" key="13">
    <source>
        <dbReference type="ARBA" id="ARBA00039622"/>
    </source>
</evidence>
<evidence type="ECO:0000256" key="1">
    <source>
        <dbReference type="ARBA" id="ARBA00004131"/>
    </source>
</evidence>
<evidence type="ECO:0000313" key="29">
    <source>
        <dbReference type="Ensembl" id="ENSSFOP00015070884.1"/>
    </source>
</evidence>
<dbReference type="Pfam" id="PF00171">
    <property type="entry name" value="Aldedh"/>
    <property type="match status" value="1"/>
</dbReference>
<evidence type="ECO:0000256" key="10">
    <source>
        <dbReference type="ARBA" id="ARBA00023136"/>
    </source>
</evidence>
<evidence type="ECO:0000313" key="30">
    <source>
        <dbReference type="Proteomes" id="UP000694397"/>
    </source>
</evidence>
<keyword evidence="8 27" id="KW-1133">Transmembrane helix</keyword>
<evidence type="ECO:0000256" key="9">
    <source>
        <dbReference type="ARBA" id="ARBA00023002"/>
    </source>
</evidence>
<dbReference type="GO" id="GO:0004028">
    <property type="term" value="F:3-chloroallyl aldehyde dehydrogenase activity"/>
    <property type="evidence" value="ECO:0007669"/>
    <property type="project" value="TreeGrafter"/>
</dbReference>
<protein>
    <recommendedName>
        <fullName evidence="13">Aldehyde dehydrogenase family 3 member A2</fullName>
        <ecNumber evidence="11">1.2.1.3</ecNumber>
        <ecNumber evidence="12">1.2.1.94</ecNumber>
    </recommendedName>
    <alternativeName>
        <fullName evidence="14">Fatty aldehyde dehydrogenase</fullName>
    </alternativeName>
</protein>
<evidence type="ECO:0000256" key="15">
    <source>
        <dbReference type="ARBA" id="ARBA00047498"/>
    </source>
</evidence>
<dbReference type="GO" id="GO:0006631">
    <property type="term" value="P:fatty acid metabolic process"/>
    <property type="evidence" value="ECO:0007669"/>
    <property type="project" value="UniProtKB-KW"/>
</dbReference>
<dbReference type="InterPro" id="IPR016163">
    <property type="entry name" value="Ald_DH_C"/>
</dbReference>
<comment type="catalytic activity">
    <reaction evidence="18">
        <text>tetradecanal + NAD(+) + H2O = tetradecanoate + NADH + 2 H(+)</text>
        <dbReference type="Rhea" id="RHEA:44172"/>
        <dbReference type="ChEBI" id="CHEBI:15377"/>
        <dbReference type="ChEBI" id="CHEBI:15378"/>
        <dbReference type="ChEBI" id="CHEBI:30807"/>
        <dbReference type="ChEBI" id="CHEBI:57540"/>
        <dbReference type="ChEBI" id="CHEBI:57945"/>
        <dbReference type="ChEBI" id="CHEBI:84067"/>
    </reaction>
</comment>
<comment type="catalytic activity">
    <reaction evidence="15">
        <text>2,6,10,14-tetramethylpentadecanal + NAD(+) + H2O = 2,6,10,14-tetramethylpentadecanoate + NADH + 2 H(+)</text>
        <dbReference type="Rhea" id="RHEA:44016"/>
        <dbReference type="ChEBI" id="CHEBI:15377"/>
        <dbReference type="ChEBI" id="CHEBI:15378"/>
        <dbReference type="ChEBI" id="CHEBI:49189"/>
        <dbReference type="ChEBI" id="CHEBI:57540"/>
        <dbReference type="ChEBI" id="CHEBI:57945"/>
        <dbReference type="ChEBI" id="CHEBI:77268"/>
    </reaction>
</comment>
<evidence type="ECO:0000256" key="20">
    <source>
        <dbReference type="ARBA" id="ARBA00048607"/>
    </source>
</evidence>
<sequence>MQEEIFGPLLPIVPVSSPLALYVFSSKKQVIKKMMAETSSGGVMVNDVVMHYTVSSLPFGGVGKPKKLEKRPLLPPSGHITQLH</sequence>
<comment type="catalytic activity">
    <reaction evidence="17">
        <text>(2E,6E)-farnesal + NAD(+) + H2O = (2E,6E)-farnesoate + NADH + 2 H(+)</text>
        <dbReference type="Rhea" id="RHEA:24216"/>
        <dbReference type="ChEBI" id="CHEBI:15377"/>
        <dbReference type="ChEBI" id="CHEBI:15378"/>
        <dbReference type="ChEBI" id="CHEBI:15894"/>
        <dbReference type="ChEBI" id="CHEBI:57540"/>
        <dbReference type="ChEBI" id="CHEBI:57945"/>
        <dbReference type="ChEBI" id="CHEBI:83276"/>
        <dbReference type="EC" id="1.2.1.94"/>
    </reaction>
</comment>
<evidence type="ECO:0000256" key="14">
    <source>
        <dbReference type="ARBA" id="ARBA00042336"/>
    </source>
</evidence>
<keyword evidence="6" id="KW-0276">Fatty acid metabolism</keyword>
<name>A0A8C9W7Q3_SCLFO</name>
<evidence type="ECO:0000256" key="18">
    <source>
        <dbReference type="ARBA" id="ARBA00047959"/>
    </source>
</evidence>
<reference evidence="29" key="2">
    <citation type="submission" date="2025-08" db="UniProtKB">
        <authorList>
            <consortium name="Ensembl"/>
        </authorList>
    </citation>
    <scope>IDENTIFICATION</scope>
</reference>
<evidence type="ECO:0000256" key="22">
    <source>
        <dbReference type="ARBA" id="ARBA00048826"/>
    </source>
</evidence>
<dbReference type="EC" id="1.2.1.94" evidence="12"/>
<comment type="catalytic activity">
    <reaction evidence="21">
        <text>octadecanal + NAD(+) + H2O = octadecanoate + NADH + 2 H(+)</text>
        <dbReference type="Rhea" id="RHEA:44020"/>
        <dbReference type="ChEBI" id="CHEBI:15377"/>
        <dbReference type="ChEBI" id="CHEBI:15378"/>
        <dbReference type="ChEBI" id="CHEBI:17034"/>
        <dbReference type="ChEBI" id="CHEBI:25629"/>
        <dbReference type="ChEBI" id="CHEBI:57540"/>
        <dbReference type="ChEBI" id="CHEBI:57945"/>
    </reaction>
</comment>
<evidence type="ECO:0000256" key="3">
    <source>
        <dbReference type="ARBA" id="ARBA00009986"/>
    </source>
</evidence>
<comment type="catalytic activity">
    <reaction evidence="20">
        <text>22-oxodocosanoate + NAD(+) + H2O = docosanedioate + NADH + 2 H(+)</text>
        <dbReference type="Rhea" id="RHEA:39015"/>
        <dbReference type="ChEBI" id="CHEBI:15377"/>
        <dbReference type="ChEBI" id="CHEBI:15378"/>
        <dbReference type="ChEBI" id="CHEBI:57540"/>
        <dbReference type="ChEBI" id="CHEBI:57945"/>
        <dbReference type="ChEBI" id="CHEBI:76298"/>
        <dbReference type="ChEBI" id="CHEBI:76299"/>
    </reaction>
</comment>